<feature type="non-terminal residue" evidence="2">
    <location>
        <position position="1"/>
    </location>
</feature>
<protein>
    <submittedName>
        <fullName evidence="2">Uncharacterized protein</fullName>
    </submittedName>
</protein>
<organism evidence="2 3">
    <name type="scientific">Trifolium medium</name>
    <dbReference type="NCBI Taxonomy" id="97028"/>
    <lineage>
        <taxon>Eukaryota</taxon>
        <taxon>Viridiplantae</taxon>
        <taxon>Streptophyta</taxon>
        <taxon>Embryophyta</taxon>
        <taxon>Tracheophyta</taxon>
        <taxon>Spermatophyta</taxon>
        <taxon>Magnoliopsida</taxon>
        <taxon>eudicotyledons</taxon>
        <taxon>Gunneridae</taxon>
        <taxon>Pentapetalae</taxon>
        <taxon>rosids</taxon>
        <taxon>fabids</taxon>
        <taxon>Fabales</taxon>
        <taxon>Fabaceae</taxon>
        <taxon>Papilionoideae</taxon>
        <taxon>50 kb inversion clade</taxon>
        <taxon>NPAAA clade</taxon>
        <taxon>Hologalegina</taxon>
        <taxon>IRL clade</taxon>
        <taxon>Trifolieae</taxon>
        <taxon>Trifolium</taxon>
    </lineage>
</organism>
<evidence type="ECO:0000313" key="2">
    <source>
        <dbReference type="EMBL" id="MCI53792.1"/>
    </source>
</evidence>
<proteinExistence type="predicted"/>
<evidence type="ECO:0000256" key="1">
    <source>
        <dbReference type="SAM" id="MobiDB-lite"/>
    </source>
</evidence>
<feature type="non-terminal residue" evidence="2">
    <location>
        <position position="96"/>
    </location>
</feature>
<reference evidence="2 3" key="1">
    <citation type="journal article" date="2018" name="Front. Plant Sci.">
        <title>Red Clover (Trifolium pratense) and Zigzag Clover (T. medium) - A Picture of Genomic Similarities and Differences.</title>
        <authorList>
            <person name="Dluhosova J."/>
            <person name="Istvanek J."/>
            <person name="Nedelnik J."/>
            <person name="Repkova J."/>
        </authorList>
    </citation>
    <scope>NUCLEOTIDE SEQUENCE [LARGE SCALE GENOMIC DNA]</scope>
    <source>
        <strain evidence="3">cv. 10/8</strain>
        <tissue evidence="2">Leaf</tissue>
    </source>
</reference>
<sequence length="96" mass="10383">NLRMEKETTTAEAEVISIGPAKEEEGSAEGVRVGEVIVRLGGQKEKERNDGVAEKGINENIGQAAQPTEKEAVPSASVFVRKYKPAMEDVQWAQEG</sequence>
<keyword evidence="3" id="KW-1185">Reference proteome</keyword>
<comment type="caution">
    <text evidence="2">The sequence shown here is derived from an EMBL/GenBank/DDBJ whole genome shotgun (WGS) entry which is preliminary data.</text>
</comment>
<name>A0A392SZ86_9FABA</name>
<dbReference type="Proteomes" id="UP000265520">
    <property type="component" value="Unassembled WGS sequence"/>
</dbReference>
<evidence type="ECO:0000313" key="3">
    <source>
        <dbReference type="Proteomes" id="UP000265520"/>
    </source>
</evidence>
<feature type="region of interest" description="Disordered" evidence="1">
    <location>
        <begin position="1"/>
        <end position="29"/>
    </location>
</feature>
<accession>A0A392SZ86</accession>
<dbReference type="EMBL" id="LXQA010468897">
    <property type="protein sequence ID" value="MCI53792.1"/>
    <property type="molecule type" value="Genomic_DNA"/>
</dbReference>
<dbReference type="AlphaFoldDB" id="A0A392SZ86"/>